<feature type="transmembrane region" description="Helical" evidence="6">
    <location>
        <begin position="202"/>
        <end position="226"/>
    </location>
</feature>
<evidence type="ECO:0000313" key="10">
    <source>
        <dbReference type="Proteomes" id="UP000072605"/>
    </source>
</evidence>
<feature type="transmembrane region" description="Helical" evidence="6">
    <location>
        <begin position="29"/>
        <end position="48"/>
    </location>
</feature>
<evidence type="ECO:0000256" key="3">
    <source>
        <dbReference type="ARBA" id="ARBA00022692"/>
    </source>
</evidence>
<evidence type="ECO:0000256" key="5">
    <source>
        <dbReference type="ARBA" id="ARBA00023136"/>
    </source>
</evidence>
<accession>A0A0V8GGG7</accession>
<evidence type="ECO:0000256" key="1">
    <source>
        <dbReference type="ARBA" id="ARBA00004651"/>
    </source>
</evidence>
<name>A0A0V8GGG7_9BACL</name>
<feature type="transmembrane region" description="Helical" evidence="6">
    <location>
        <begin position="6"/>
        <end position="22"/>
    </location>
</feature>
<dbReference type="Pfam" id="PF04172">
    <property type="entry name" value="LrgB"/>
    <property type="match status" value="1"/>
</dbReference>
<protein>
    <submittedName>
        <fullName evidence="7">LrgB</fullName>
    </submittedName>
</protein>
<keyword evidence="5 6" id="KW-0472">Membrane</keyword>
<dbReference type="OrthoDB" id="9811701at2"/>
<dbReference type="RefSeq" id="WP_055967125.1">
    <property type="nucleotide sequence ID" value="NZ_FMYN01000002.1"/>
</dbReference>
<proteinExistence type="predicted"/>
<dbReference type="Proteomes" id="UP000072605">
    <property type="component" value="Unassembled WGS sequence"/>
</dbReference>
<evidence type="ECO:0000256" key="4">
    <source>
        <dbReference type="ARBA" id="ARBA00022989"/>
    </source>
</evidence>
<comment type="caution">
    <text evidence="7">The sequence shown here is derived from an EMBL/GenBank/DDBJ whole genome shotgun (WGS) entry which is preliminary data.</text>
</comment>
<comment type="subcellular location">
    <subcellularLocation>
        <location evidence="1">Cell membrane</location>
        <topology evidence="1">Multi-pass membrane protein</topology>
    </subcellularLocation>
</comment>
<reference evidence="7 9" key="1">
    <citation type="journal article" date="2015" name="Int. J. Syst. Evol. Microbiol.">
        <title>Exiguobacterium enclense sp. nov., isolated from sediment.</title>
        <authorList>
            <person name="Dastager S.G."/>
            <person name="Mawlankar R."/>
            <person name="Sonalkar V.V."/>
            <person name="Thorat M.N."/>
            <person name="Mual P."/>
            <person name="Verma A."/>
            <person name="Krishnamurthi S."/>
            <person name="Tang S.K."/>
            <person name="Li W.J."/>
        </authorList>
    </citation>
    <scope>NUCLEOTIDE SEQUENCE [LARGE SCALE GENOMIC DNA]</scope>
    <source>
        <strain evidence="7 9">NIO-1109</strain>
    </source>
</reference>
<evidence type="ECO:0000313" key="7">
    <source>
        <dbReference type="EMBL" id="KSU49356.1"/>
    </source>
</evidence>
<evidence type="ECO:0000256" key="6">
    <source>
        <dbReference type="SAM" id="Phobius"/>
    </source>
</evidence>
<dbReference type="EMBL" id="LDQV01000016">
    <property type="protein sequence ID" value="KTR27324.1"/>
    <property type="molecule type" value="Genomic_DNA"/>
</dbReference>
<dbReference type="AlphaFoldDB" id="A0A0V8GGG7"/>
<dbReference type="Proteomes" id="UP000053797">
    <property type="component" value="Unassembled WGS sequence"/>
</dbReference>
<evidence type="ECO:0000256" key="2">
    <source>
        <dbReference type="ARBA" id="ARBA00022475"/>
    </source>
</evidence>
<dbReference type="GO" id="GO:0005886">
    <property type="term" value="C:plasma membrane"/>
    <property type="evidence" value="ECO:0007669"/>
    <property type="project" value="UniProtKB-SubCell"/>
</dbReference>
<feature type="transmembrane region" description="Helical" evidence="6">
    <location>
        <begin position="90"/>
        <end position="114"/>
    </location>
</feature>
<dbReference type="EMBL" id="LNQL01000002">
    <property type="protein sequence ID" value="KSU49356.1"/>
    <property type="molecule type" value="Genomic_DNA"/>
</dbReference>
<organism evidence="7 9">
    <name type="scientific">Exiguobacterium indicum</name>
    <dbReference type="NCBI Taxonomy" id="296995"/>
    <lineage>
        <taxon>Bacteria</taxon>
        <taxon>Bacillati</taxon>
        <taxon>Bacillota</taxon>
        <taxon>Bacilli</taxon>
        <taxon>Bacillales</taxon>
        <taxon>Bacillales Family XII. Incertae Sedis</taxon>
        <taxon>Exiguobacterium</taxon>
    </lineage>
</organism>
<dbReference type="PANTHER" id="PTHR30249:SF17">
    <property type="entry name" value="HOLIN-LIKE PROTEIN CIDB"/>
    <property type="match status" value="1"/>
</dbReference>
<keyword evidence="4 6" id="KW-1133">Transmembrane helix</keyword>
<reference evidence="8 10" key="2">
    <citation type="journal article" date="2016" name="Front. Microbiol.">
        <title>Genomic Resource of Rice Seed Associated Bacteria.</title>
        <authorList>
            <person name="Midha S."/>
            <person name="Bansal K."/>
            <person name="Sharma S."/>
            <person name="Kumar N."/>
            <person name="Patil P.P."/>
            <person name="Chaudhry V."/>
            <person name="Patil P.B."/>
        </authorList>
    </citation>
    <scope>NUCLEOTIDE SEQUENCE [LARGE SCALE GENOMIC DNA]</scope>
    <source>
        <strain evidence="8 10">RSA11</strain>
    </source>
</reference>
<feature type="transmembrane region" description="Helical" evidence="6">
    <location>
        <begin position="139"/>
        <end position="161"/>
    </location>
</feature>
<feature type="transmembrane region" description="Helical" evidence="6">
    <location>
        <begin position="60"/>
        <end position="78"/>
    </location>
</feature>
<dbReference type="PANTHER" id="PTHR30249">
    <property type="entry name" value="PUTATIVE SEROTONIN TRANSPORTER"/>
    <property type="match status" value="1"/>
</dbReference>
<keyword evidence="3 6" id="KW-0812">Transmembrane</keyword>
<evidence type="ECO:0000313" key="8">
    <source>
        <dbReference type="EMBL" id="KTR27324.1"/>
    </source>
</evidence>
<evidence type="ECO:0000313" key="9">
    <source>
        <dbReference type="Proteomes" id="UP000053797"/>
    </source>
</evidence>
<gene>
    <name evidence="7" type="ORF">AS033_08295</name>
    <name evidence="8" type="ORF">RSA11_06245</name>
</gene>
<dbReference type="InterPro" id="IPR007300">
    <property type="entry name" value="CidB/LrgB"/>
</dbReference>
<sequence length="227" mass="24411">MSETLFWIILTILLFSGAMFLYQRHPRVWTLPILTVTAVLIVILVYSGVSHAEYMQGGQYLSKMLGPAITAFAIPLYRVRHHVRRFLPEIGLGVLLGTCIAMSSDLLLGLLLHLERTTNLALLPKSVTLPVALAISQKAGGTTTLTAAFVLLTGLTGSIVGPKLMTGLKIRHFVSRGVGLASIAHVMGATKSMSLDQREGAVGLLTMVLTAVCASILAPFLITWLYG</sequence>
<keyword evidence="2" id="KW-1003">Cell membrane</keyword>